<proteinExistence type="predicted"/>
<sequence>MLDDEKLAETTFTGNVPGYQTPFAFSGKGKVSKKKKKELATNSTGYKIVEGKYHDYRNDDSITPKQKIGRSMREIRDHLSEIDKLTKMNVRLKNEMDVDSRSYWKNTHKAMRRISERLIKLAKRVGQLY</sequence>
<protein>
    <submittedName>
        <fullName evidence="1">Uncharacterized protein</fullName>
    </submittedName>
</protein>
<gene>
    <name evidence="1" type="ORF">METZ01_LOCUS111808</name>
</gene>
<dbReference type="EMBL" id="UINC01013683">
    <property type="protein sequence ID" value="SVA58954.1"/>
    <property type="molecule type" value="Genomic_DNA"/>
</dbReference>
<accession>A0A381X2H7</accession>
<dbReference type="AlphaFoldDB" id="A0A381X2H7"/>
<organism evidence="1">
    <name type="scientific">marine metagenome</name>
    <dbReference type="NCBI Taxonomy" id="408172"/>
    <lineage>
        <taxon>unclassified sequences</taxon>
        <taxon>metagenomes</taxon>
        <taxon>ecological metagenomes</taxon>
    </lineage>
</organism>
<evidence type="ECO:0000313" key="1">
    <source>
        <dbReference type="EMBL" id="SVA58954.1"/>
    </source>
</evidence>
<name>A0A381X2H7_9ZZZZ</name>
<reference evidence="1" key="1">
    <citation type="submission" date="2018-05" db="EMBL/GenBank/DDBJ databases">
        <authorList>
            <person name="Lanie J.A."/>
            <person name="Ng W.-L."/>
            <person name="Kazmierczak K.M."/>
            <person name="Andrzejewski T.M."/>
            <person name="Davidsen T.M."/>
            <person name="Wayne K.J."/>
            <person name="Tettelin H."/>
            <person name="Glass J.I."/>
            <person name="Rusch D."/>
            <person name="Podicherti R."/>
            <person name="Tsui H.-C.T."/>
            <person name="Winkler M.E."/>
        </authorList>
    </citation>
    <scope>NUCLEOTIDE SEQUENCE</scope>
</reference>